<gene>
    <name evidence="3" type="ORF">AXF42_Ash017010</name>
</gene>
<evidence type="ECO:0000256" key="2">
    <source>
        <dbReference type="SAM" id="MobiDB-lite"/>
    </source>
</evidence>
<feature type="region of interest" description="Disordered" evidence="2">
    <location>
        <begin position="26"/>
        <end position="49"/>
    </location>
</feature>
<dbReference type="InterPro" id="IPR043424">
    <property type="entry name" value="BLT-like"/>
</dbReference>
<feature type="coiled-coil region" evidence="1">
    <location>
        <begin position="191"/>
        <end position="218"/>
    </location>
</feature>
<dbReference type="AlphaFoldDB" id="A0A2I0B7F2"/>
<feature type="region of interest" description="Disordered" evidence="2">
    <location>
        <begin position="469"/>
        <end position="509"/>
    </location>
</feature>
<protein>
    <submittedName>
        <fullName evidence="3">Uncharacterized protein</fullName>
    </submittedName>
</protein>
<evidence type="ECO:0000256" key="1">
    <source>
        <dbReference type="SAM" id="Coils"/>
    </source>
</evidence>
<dbReference type="OrthoDB" id="1927957at2759"/>
<name>A0A2I0B7F2_9ASPA</name>
<dbReference type="PANTHER" id="PTHR31071:SF2">
    <property type="entry name" value="ACTIN CYTOSKELETON-REGULATORY COMPLEX PAN-LIKE PROTEIN"/>
    <property type="match status" value="1"/>
</dbReference>
<organism evidence="3 4">
    <name type="scientific">Apostasia shenzhenica</name>
    <dbReference type="NCBI Taxonomy" id="1088818"/>
    <lineage>
        <taxon>Eukaryota</taxon>
        <taxon>Viridiplantae</taxon>
        <taxon>Streptophyta</taxon>
        <taxon>Embryophyta</taxon>
        <taxon>Tracheophyta</taxon>
        <taxon>Spermatophyta</taxon>
        <taxon>Magnoliopsida</taxon>
        <taxon>Liliopsida</taxon>
        <taxon>Asparagales</taxon>
        <taxon>Orchidaceae</taxon>
        <taxon>Apostasioideae</taxon>
        <taxon>Apostasia</taxon>
    </lineage>
</organism>
<dbReference type="EMBL" id="KZ451907">
    <property type="protein sequence ID" value="PKA63726.1"/>
    <property type="molecule type" value="Genomic_DNA"/>
</dbReference>
<accession>A0A2I0B7F2</accession>
<evidence type="ECO:0000313" key="3">
    <source>
        <dbReference type="EMBL" id="PKA63726.1"/>
    </source>
</evidence>
<sequence>MPGSDTTIQPPVKATIVSAKALACHPDSQLHSGRRLQTRRRSRRRGLPVAGGIWRSQSYAASGRGSGPVTPLLRWKFEDAERSSKQRPVNCNESCRKPKNPTSRSAVSARKLASGIWHLQLTGAGSGGVSRGEAGGARNGLEFTSAAFLNPAMEKATKWDTGCMKTSKEVFQFASQLKLLEDRKISTASIVSSLQTELEGAQARIYELEAERQSAKKKLHHFLRKLAEERSLWCTREHDKIRAIVDDMKSDLNRERKNRQRVEIVNTKLVNELADVKLSAKRLFKDYEKEKKARELMEEVCNELAKEIGEDKAEVEALKKESIKIREEVEEERKMLQMAEVWREERVQMKLLDAKLALEHKYSKLSELQAELDAFLSARMATGPDIGVIRVAELLKEAVDFVKIEEMKEFSYQPPASSEDIFAVFEELQPKEENHEKDIEPCYGFSPTSHESKTHSVSPATEVFLEKPTGRYSNSDMEEEDTGWETLSPGEEQESSNSLGGSEPSVNGKFEEIKGENCKGNSEVAEIYLANDKQSRKIGASLARLWRSSCSIDAEIDNKNSTEMKIARLSDGRMSNVALSPDNGFHKIGLSPPRVDQWCSPDSLYPHSTRGMKGCIEWPRGLQKHSLKAKLLEARMESQKTQLRHRFALIKIVILQITGLSWRKEDGQNPFVKWDLLAVRNRTGPRGRWEKR</sequence>
<keyword evidence="4" id="KW-1185">Reference proteome</keyword>
<feature type="coiled-coil region" evidence="1">
    <location>
        <begin position="287"/>
        <end position="335"/>
    </location>
</feature>
<dbReference type="PANTHER" id="PTHR31071">
    <property type="entry name" value="GB|AAF24581.1"/>
    <property type="match status" value="1"/>
</dbReference>
<evidence type="ECO:0000313" key="4">
    <source>
        <dbReference type="Proteomes" id="UP000236161"/>
    </source>
</evidence>
<reference evidence="3 4" key="1">
    <citation type="journal article" date="2017" name="Nature">
        <title>The Apostasia genome and the evolution of orchids.</title>
        <authorList>
            <person name="Zhang G.Q."/>
            <person name="Liu K.W."/>
            <person name="Li Z."/>
            <person name="Lohaus R."/>
            <person name="Hsiao Y.Y."/>
            <person name="Niu S.C."/>
            <person name="Wang J.Y."/>
            <person name="Lin Y.C."/>
            <person name="Xu Q."/>
            <person name="Chen L.J."/>
            <person name="Yoshida K."/>
            <person name="Fujiwara S."/>
            <person name="Wang Z.W."/>
            <person name="Zhang Y.Q."/>
            <person name="Mitsuda N."/>
            <person name="Wang M."/>
            <person name="Liu G.H."/>
            <person name="Pecoraro L."/>
            <person name="Huang H.X."/>
            <person name="Xiao X.J."/>
            <person name="Lin M."/>
            <person name="Wu X.Y."/>
            <person name="Wu W.L."/>
            <person name="Chen Y.Y."/>
            <person name="Chang S.B."/>
            <person name="Sakamoto S."/>
            <person name="Ohme-Takagi M."/>
            <person name="Yagi M."/>
            <person name="Zeng S.J."/>
            <person name="Shen C.Y."/>
            <person name="Yeh C.M."/>
            <person name="Luo Y.B."/>
            <person name="Tsai W.C."/>
            <person name="Van de Peer Y."/>
            <person name="Liu Z.J."/>
        </authorList>
    </citation>
    <scope>NUCLEOTIDE SEQUENCE [LARGE SCALE GENOMIC DNA]</scope>
    <source>
        <strain evidence="4">cv. Shenzhen</strain>
        <tissue evidence="3">Stem</tissue>
    </source>
</reference>
<proteinExistence type="predicted"/>
<feature type="region of interest" description="Disordered" evidence="2">
    <location>
        <begin position="81"/>
        <end position="106"/>
    </location>
</feature>
<keyword evidence="1" id="KW-0175">Coiled coil</keyword>
<dbReference type="STRING" id="1088818.A0A2I0B7F2"/>
<dbReference type="Proteomes" id="UP000236161">
    <property type="component" value="Unassembled WGS sequence"/>
</dbReference>
<feature type="compositionally biased region" description="Basic residues" evidence="2">
    <location>
        <begin position="32"/>
        <end position="46"/>
    </location>
</feature>